<evidence type="ECO:0000256" key="5">
    <source>
        <dbReference type="ARBA" id="ARBA00022723"/>
    </source>
</evidence>
<dbReference type="PROSITE" id="PS00476">
    <property type="entry name" value="FATTY_ACID_DESATUR_1"/>
    <property type="match status" value="1"/>
</dbReference>
<sequence>ENRLVTYLSGGEGYHNYHHTFPFDYSASEYGWKDNWNIATAFIDMFAWIGWAYDRRRPTQTCVKARIARTGDSDHKYQRLTRLIQSQMAAPGAVGWPTDPRPTELNILEWCRDHRVHHRYSETDADPHNAKRGFFFAHMGWLMCRKHPEVTIKGKEIDMSDL</sequence>
<name>A0A7R9MCX1_9ACAR</name>
<reference evidence="13" key="1">
    <citation type="submission" date="2020-11" db="EMBL/GenBank/DDBJ databases">
        <authorList>
            <person name="Tran Van P."/>
        </authorList>
    </citation>
    <scope>NUCLEOTIDE SEQUENCE</scope>
</reference>
<gene>
    <name evidence="13" type="ORF">ONB1V03_LOCUS13481</name>
</gene>
<dbReference type="EMBL" id="CAJPVJ010011879">
    <property type="protein sequence ID" value="CAG2174032.1"/>
    <property type="molecule type" value="Genomic_DNA"/>
</dbReference>
<comment type="similarity">
    <text evidence="2">Belongs to the fatty acid desaturase type 1 family.</text>
</comment>
<evidence type="ECO:0000313" key="14">
    <source>
        <dbReference type="Proteomes" id="UP000728032"/>
    </source>
</evidence>
<keyword evidence="10" id="KW-0443">Lipid metabolism</keyword>
<evidence type="ECO:0000256" key="2">
    <source>
        <dbReference type="ARBA" id="ARBA00009295"/>
    </source>
</evidence>
<keyword evidence="3" id="KW-0444">Lipid biosynthesis</keyword>
<keyword evidence="12" id="KW-0275">Fatty acid biosynthesis</keyword>
<feature type="non-terminal residue" evidence="13">
    <location>
        <position position="162"/>
    </location>
</feature>
<comment type="subcellular location">
    <subcellularLocation>
        <location evidence="1">Membrane</location>
        <topology evidence="1">Multi-pass membrane protein</topology>
    </subcellularLocation>
</comment>
<evidence type="ECO:0000256" key="1">
    <source>
        <dbReference type="ARBA" id="ARBA00004141"/>
    </source>
</evidence>
<evidence type="ECO:0000313" key="13">
    <source>
        <dbReference type="EMBL" id="CAD7656845.1"/>
    </source>
</evidence>
<organism evidence="13">
    <name type="scientific">Oppiella nova</name>
    <dbReference type="NCBI Taxonomy" id="334625"/>
    <lineage>
        <taxon>Eukaryota</taxon>
        <taxon>Metazoa</taxon>
        <taxon>Ecdysozoa</taxon>
        <taxon>Arthropoda</taxon>
        <taxon>Chelicerata</taxon>
        <taxon>Arachnida</taxon>
        <taxon>Acari</taxon>
        <taxon>Acariformes</taxon>
        <taxon>Sarcoptiformes</taxon>
        <taxon>Oribatida</taxon>
        <taxon>Brachypylina</taxon>
        <taxon>Oppioidea</taxon>
        <taxon>Oppiidae</taxon>
        <taxon>Oppiella</taxon>
    </lineage>
</organism>
<evidence type="ECO:0000256" key="7">
    <source>
        <dbReference type="ARBA" id="ARBA00022989"/>
    </source>
</evidence>
<dbReference type="OrthoDB" id="10260134at2759"/>
<dbReference type="EMBL" id="OC926704">
    <property type="protein sequence ID" value="CAD7656845.1"/>
    <property type="molecule type" value="Genomic_DNA"/>
</dbReference>
<evidence type="ECO:0000256" key="6">
    <source>
        <dbReference type="ARBA" id="ARBA00022832"/>
    </source>
</evidence>
<dbReference type="InterPro" id="IPR015876">
    <property type="entry name" value="Acyl-CoA_DS"/>
</dbReference>
<dbReference type="PANTHER" id="PTHR11351">
    <property type="entry name" value="ACYL-COA DESATURASE"/>
    <property type="match status" value="1"/>
</dbReference>
<evidence type="ECO:0000256" key="9">
    <source>
        <dbReference type="ARBA" id="ARBA00023004"/>
    </source>
</evidence>
<keyword evidence="6" id="KW-0276">Fatty acid metabolism</keyword>
<dbReference type="InterPro" id="IPR001522">
    <property type="entry name" value="FADS-1_CS"/>
</dbReference>
<evidence type="ECO:0000256" key="11">
    <source>
        <dbReference type="ARBA" id="ARBA00023136"/>
    </source>
</evidence>
<dbReference type="GO" id="GO:0006636">
    <property type="term" value="P:unsaturated fatty acid biosynthetic process"/>
    <property type="evidence" value="ECO:0007669"/>
    <property type="project" value="TreeGrafter"/>
</dbReference>
<keyword evidence="5" id="KW-0479">Metal-binding</keyword>
<evidence type="ECO:0008006" key="15">
    <source>
        <dbReference type="Google" id="ProtNLM"/>
    </source>
</evidence>
<evidence type="ECO:0000256" key="3">
    <source>
        <dbReference type="ARBA" id="ARBA00022516"/>
    </source>
</evidence>
<accession>A0A7R9MCX1</accession>
<evidence type="ECO:0000256" key="12">
    <source>
        <dbReference type="ARBA" id="ARBA00023160"/>
    </source>
</evidence>
<dbReference type="GO" id="GO:0004768">
    <property type="term" value="F:stearoyl-CoA 9-desaturase activity"/>
    <property type="evidence" value="ECO:0007669"/>
    <property type="project" value="TreeGrafter"/>
</dbReference>
<protein>
    <recommendedName>
        <fullName evidence="15">Acyl-CoA desaturase</fullName>
    </recommendedName>
</protein>
<dbReference type="AlphaFoldDB" id="A0A7R9MCX1"/>
<proteinExistence type="inferred from homology"/>
<evidence type="ECO:0000256" key="10">
    <source>
        <dbReference type="ARBA" id="ARBA00023098"/>
    </source>
</evidence>
<keyword evidence="4" id="KW-0812">Transmembrane</keyword>
<evidence type="ECO:0000256" key="8">
    <source>
        <dbReference type="ARBA" id="ARBA00023002"/>
    </source>
</evidence>
<dbReference type="Proteomes" id="UP000728032">
    <property type="component" value="Unassembled WGS sequence"/>
</dbReference>
<keyword evidence="14" id="KW-1185">Reference proteome</keyword>
<dbReference type="PANTHER" id="PTHR11351:SF31">
    <property type="entry name" value="DESATURASE 1, ISOFORM A-RELATED"/>
    <property type="match status" value="1"/>
</dbReference>
<keyword evidence="9" id="KW-0408">Iron</keyword>
<keyword evidence="8" id="KW-0560">Oxidoreductase</keyword>
<keyword evidence="11" id="KW-0472">Membrane</keyword>
<keyword evidence="7" id="KW-1133">Transmembrane helix</keyword>
<evidence type="ECO:0000256" key="4">
    <source>
        <dbReference type="ARBA" id="ARBA00022692"/>
    </source>
</evidence>
<dbReference type="GO" id="GO:0005506">
    <property type="term" value="F:iron ion binding"/>
    <property type="evidence" value="ECO:0007669"/>
    <property type="project" value="TreeGrafter"/>
</dbReference>
<dbReference type="GO" id="GO:0005789">
    <property type="term" value="C:endoplasmic reticulum membrane"/>
    <property type="evidence" value="ECO:0007669"/>
    <property type="project" value="TreeGrafter"/>
</dbReference>